<feature type="transmembrane region" description="Helical" evidence="11">
    <location>
        <begin position="377"/>
        <end position="396"/>
    </location>
</feature>
<keyword evidence="10" id="KW-0175">Coiled coil</keyword>
<organism evidence="13 14">
    <name type="scientific">Bizionia echini</name>
    <dbReference type="NCBI Taxonomy" id="649333"/>
    <lineage>
        <taxon>Bacteria</taxon>
        <taxon>Pseudomonadati</taxon>
        <taxon>Bacteroidota</taxon>
        <taxon>Flavobacteriia</taxon>
        <taxon>Flavobacteriales</taxon>
        <taxon>Flavobacteriaceae</taxon>
        <taxon>Bizionia</taxon>
    </lineage>
</organism>
<accession>A0A1I5D0B2</accession>
<keyword evidence="3" id="KW-0597">Phosphoprotein</keyword>
<dbReference type="SMART" id="SM00028">
    <property type="entry name" value="TPR"/>
    <property type="match status" value="6"/>
</dbReference>
<dbReference type="InterPro" id="IPR050482">
    <property type="entry name" value="Sensor_HK_TwoCompSys"/>
</dbReference>
<dbReference type="EC" id="2.7.13.3" evidence="2"/>
<keyword evidence="14" id="KW-1185">Reference proteome</keyword>
<dbReference type="PROSITE" id="PS50109">
    <property type="entry name" value="HIS_KIN"/>
    <property type="match status" value="1"/>
</dbReference>
<evidence type="ECO:0000256" key="2">
    <source>
        <dbReference type="ARBA" id="ARBA00012438"/>
    </source>
</evidence>
<evidence type="ECO:0000313" key="14">
    <source>
        <dbReference type="Proteomes" id="UP000198705"/>
    </source>
</evidence>
<dbReference type="EMBL" id="FOVN01000006">
    <property type="protein sequence ID" value="SFN92546.1"/>
    <property type="molecule type" value="Genomic_DNA"/>
</dbReference>
<dbReference type="PANTHER" id="PTHR24421">
    <property type="entry name" value="NITRATE/NITRITE SENSOR PROTEIN NARX-RELATED"/>
    <property type="match status" value="1"/>
</dbReference>
<dbReference type="RefSeq" id="WP_092209374.1">
    <property type="nucleotide sequence ID" value="NZ_FOVN01000006.1"/>
</dbReference>
<dbReference type="InterPro" id="IPR019734">
    <property type="entry name" value="TPR_rpt"/>
</dbReference>
<evidence type="ECO:0000256" key="8">
    <source>
        <dbReference type="ARBA" id="ARBA00023012"/>
    </source>
</evidence>
<feature type="repeat" description="TPR" evidence="9">
    <location>
        <begin position="99"/>
        <end position="132"/>
    </location>
</feature>
<dbReference type="Gene3D" id="3.30.565.10">
    <property type="entry name" value="Histidine kinase-like ATPase, C-terminal domain"/>
    <property type="match status" value="1"/>
</dbReference>
<dbReference type="SMART" id="SM00387">
    <property type="entry name" value="HATPase_c"/>
    <property type="match status" value="1"/>
</dbReference>
<feature type="repeat" description="TPR" evidence="9">
    <location>
        <begin position="179"/>
        <end position="212"/>
    </location>
</feature>
<dbReference type="InterPro" id="IPR005467">
    <property type="entry name" value="His_kinase_dom"/>
</dbReference>
<dbReference type="PROSITE" id="PS50005">
    <property type="entry name" value="TPR"/>
    <property type="match status" value="3"/>
</dbReference>
<dbReference type="AlphaFoldDB" id="A0A1I5D0B2"/>
<evidence type="ECO:0000256" key="7">
    <source>
        <dbReference type="ARBA" id="ARBA00022840"/>
    </source>
</evidence>
<keyword evidence="11" id="KW-1133">Transmembrane helix</keyword>
<dbReference type="PROSITE" id="PS50293">
    <property type="entry name" value="TPR_REGION"/>
    <property type="match status" value="1"/>
</dbReference>
<dbReference type="GO" id="GO:0046983">
    <property type="term" value="F:protein dimerization activity"/>
    <property type="evidence" value="ECO:0007669"/>
    <property type="project" value="InterPro"/>
</dbReference>
<evidence type="ECO:0000256" key="5">
    <source>
        <dbReference type="ARBA" id="ARBA00022741"/>
    </source>
</evidence>
<keyword evidence="4" id="KW-0808">Transferase</keyword>
<dbReference type="GO" id="GO:0000155">
    <property type="term" value="F:phosphorelay sensor kinase activity"/>
    <property type="evidence" value="ECO:0007669"/>
    <property type="project" value="InterPro"/>
</dbReference>
<evidence type="ECO:0000256" key="10">
    <source>
        <dbReference type="SAM" id="Coils"/>
    </source>
</evidence>
<dbReference type="SUPFAM" id="SSF48452">
    <property type="entry name" value="TPR-like"/>
    <property type="match status" value="2"/>
</dbReference>
<dbReference type="Gene3D" id="1.20.5.1930">
    <property type="match status" value="1"/>
</dbReference>
<evidence type="ECO:0000259" key="12">
    <source>
        <dbReference type="PROSITE" id="PS50109"/>
    </source>
</evidence>
<keyword evidence="5" id="KW-0547">Nucleotide-binding</keyword>
<proteinExistence type="predicted"/>
<evidence type="ECO:0000256" key="9">
    <source>
        <dbReference type="PROSITE-ProRule" id="PRU00339"/>
    </source>
</evidence>
<dbReference type="Proteomes" id="UP000198705">
    <property type="component" value="Unassembled WGS sequence"/>
</dbReference>
<dbReference type="Pfam" id="PF13374">
    <property type="entry name" value="TPR_10"/>
    <property type="match status" value="2"/>
</dbReference>
<evidence type="ECO:0000313" key="13">
    <source>
        <dbReference type="EMBL" id="SFN92546.1"/>
    </source>
</evidence>
<evidence type="ECO:0000256" key="11">
    <source>
        <dbReference type="SAM" id="Phobius"/>
    </source>
</evidence>
<evidence type="ECO:0000256" key="4">
    <source>
        <dbReference type="ARBA" id="ARBA00022679"/>
    </source>
</evidence>
<dbReference type="SUPFAM" id="SSF55874">
    <property type="entry name" value="ATPase domain of HSP90 chaperone/DNA topoisomerase II/histidine kinase"/>
    <property type="match status" value="1"/>
</dbReference>
<dbReference type="PANTHER" id="PTHR24421:SF10">
    <property type="entry name" value="NITRATE_NITRITE SENSOR PROTEIN NARQ"/>
    <property type="match status" value="1"/>
</dbReference>
<protein>
    <recommendedName>
        <fullName evidence="2">histidine kinase</fullName>
        <ecNumber evidence="2">2.7.13.3</ecNumber>
    </recommendedName>
</protein>
<dbReference type="STRING" id="649333.SAMN04487989_106125"/>
<name>A0A1I5D0B2_9FLAO</name>
<evidence type="ECO:0000256" key="6">
    <source>
        <dbReference type="ARBA" id="ARBA00022777"/>
    </source>
</evidence>
<feature type="repeat" description="TPR" evidence="9">
    <location>
        <begin position="219"/>
        <end position="252"/>
    </location>
</feature>
<dbReference type="GO" id="GO:0005524">
    <property type="term" value="F:ATP binding"/>
    <property type="evidence" value="ECO:0007669"/>
    <property type="project" value="UniProtKB-KW"/>
</dbReference>
<dbReference type="InterPro" id="IPR011712">
    <property type="entry name" value="Sig_transdc_His_kin_sub3_dim/P"/>
</dbReference>
<keyword evidence="8" id="KW-0902">Two-component regulatory system</keyword>
<keyword evidence="9" id="KW-0802">TPR repeat</keyword>
<gene>
    <name evidence="13" type="ORF">SAMN04487989_106125</name>
</gene>
<keyword evidence="6 13" id="KW-0418">Kinase</keyword>
<feature type="coiled-coil region" evidence="10">
    <location>
        <begin position="334"/>
        <end position="375"/>
    </location>
</feature>
<reference evidence="14" key="1">
    <citation type="submission" date="2016-10" db="EMBL/GenBank/DDBJ databases">
        <authorList>
            <person name="Varghese N."/>
            <person name="Submissions S."/>
        </authorList>
    </citation>
    <scope>NUCLEOTIDE SEQUENCE [LARGE SCALE GENOMIC DNA]</scope>
    <source>
        <strain evidence="14">DSM 23925</strain>
    </source>
</reference>
<dbReference type="InterPro" id="IPR036890">
    <property type="entry name" value="HATPase_C_sf"/>
</dbReference>
<dbReference type="InterPro" id="IPR003594">
    <property type="entry name" value="HATPase_dom"/>
</dbReference>
<dbReference type="Pfam" id="PF02518">
    <property type="entry name" value="HATPase_c"/>
    <property type="match status" value="1"/>
</dbReference>
<dbReference type="OrthoDB" id="977000at2"/>
<sequence length="628" mass="71406">MNYFICIVLVLFSATISWGQNRAQVYNDSALDIYKTDSKKAIVILEQGLMIAEKEGSKKEKGRILNSLGIVYRDLGEFEKSKELSLESLKNTNDSLIVASAYNNLGVVNRNLGFYEEAVSFLIKALSIYDAKGMMRESAVTNNNIGIVYSFNDVYDKAVEYHLKAKGEFEKLNDKKGASEAYNNIAIVYANNGDLKKALEYFKYSLKLESELKDKKGVAESLNNIGGVYYYLEEVDSSLVYFEKSAELEKEIGNYSGVGSSYNNIAQVLIEKKRAVKAKPYIDSAFVYAQTYKVVEDIQAALQNYSDYYQANNLPQKALEYYKRLTNFKDSIQNLDVKNKIAELEIEYQTEKKEKEILKQRADLAEKERDISEKNSFILGLVGLATVISLLGFLVYNQQKLKNRQLKKESELKEALIKIETQNRLQDQRLRISRDLHDNIGAQLTFIISSLDNLKYGFKLPDNLTAKLETISQFTTATIYELRDTIWAMNKTEISFEDLQSRISNFIEKANSSSDAITFNFRVDQDVDSNKLFTSVQGMNIYRIIQESVNNALKYAKASIINVQFLSKNHQFEMTITDNGIGFNPDEVLGGNGLLNIKKRTHELDAELEIISSENKGTTIRVFKILNT</sequence>
<evidence type="ECO:0000256" key="1">
    <source>
        <dbReference type="ARBA" id="ARBA00000085"/>
    </source>
</evidence>
<comment type="catalytic activity">
    <reaction evidence="1">
        <text>ATP + protein L-histidine = ADP + protein N-phospho-L-histidine.</text>
        <dbReference type="EC" id="2.7.13.3"/>
    </reaction>
</comment>
<dbReference type="GO" id="GO:0016020">
    <property type="term" value="C:membrane"/>
    <property type="evidence" value="ECO:0007669"/>
    <property type="project" value="InterPro"/>
</dbReference>
<feature type="domain" description="Histidine kinase" evidence="12">
    <location>
        <begin position="435"/>
        <end position="628"/>
    </location>
</feature>
<keyword evidence="11" id="KW-0812">Transmembrane</keyword>
<dbReference type="Pfam" id="PF13424">
    <property type="entry name" value="TPR_12"/>
    <property type="match status" value="1"/>
</dbReference>
<dbReference type="InterPro" id="IPR011990">
    <property type="entry name" value="TPR-like_helical_dom_sf"/>
</dbReference>
<dbReference type="Pfam" id="PF07730">
    <property type="entry name" value="HisKA_3"/>
    <property type="match status" value="1"/>
</dbReference>
<evidence type="ECO:0000256" key="3">
    <source>
        <dbReference type="ARBA" id="ARBA00022553"/>
    </source>
</evidence>
<keyword evidence="11" id="KW-0472">Membrane</keyword>
<dbReference type="CDD" id="cd16917">
    <property type="entry name" value="HATPase_UhpB-NarQ-NarX-like"/>
    <property type="match status" value="1"/>
</dbReference>
<keyword evidence="7" id="KW-0067">ATP-binding</keyword>
<dbReference type="Gene3D" id="1.25.40.10">
    <property type="entry name" value="Tetratricopeptide repeat domain"/>
    <property type="match status" value="3"/>
</dbReference>